<evidence type="ECO:0000259" key="3">
    <source>
        <dbReference type="Pfam" id="PF16220"/>
    </source>
</evidence>
<evidence type="ECO:0000256" key="1">
    <source>
        <dbReference type="SAM" id="Phobius"/>
    </source>
</evidence>
<dbReference type="PANTHER" id="PTHR30273:SF2">
    <property type="entry name" value="PROTEIN FECR"/>
    <property type="match status" value="1"/>
</dbReference>
<name>A0ABV9YYE4_9HYPH</name>
<keyword evidence="1" id="KW-0472">Membrane</keyword>
<feature type="domain" description="FecR N-terminal" evidence="3">
    <location>
        <begin position="16"/>
        <end position="57"/>
    </location>
</feature>
<keyword evidence="5" id="KW-1185">Reference proteome</keyword>
<gene>
    <name evidence="4" type="ORF">ACFPFW_00120</name>
</gene>
<keyword evidence="1" id="KW-0812">Transmembrane</keyword>
<comment type="caution">
    <text evidence="4">The sequence shown here is derived from an EMBL/GenBank/DDBJ whole genome shotgun (WGS) entry which is preliminary data.</text>
</comment>
<dbReference type="EMBL" id="JBHSJF010000001">
    <property type="protein sequence ID" value="MFC5066415.1"/>
    <property type="molecule type" value="Genomic_DNA"/>
</dbReference>
<dbReference type="PIRSF" id="PIRSF018266">
    <property type="entry name" value="FecR"/>
    <property type="match status" value="1"/>
</dbReference>
<feature type="transmembrane region" description="Helical" evidence="1">
    <location>
        <begin position="92"/>
        <end position="112"/>
    </location>
</feature>
<protein>
    <submittedName>
        <fullName evidence="4">FecR family protein</fullName>
    </submittedName>
</protein>
<reference evidence="5" key="1">
    <citation type="journal article" date="2019" name="Int. J. Syst. Evol. Microbiol.">
        <title>The Global Catalogue of Microorganisms (GCM) 10K type strain sequencing project: providing services to taxonomists for standard genome sequencing and annotation.</title>
        <authorList>
            <consortium name="The Broad Institute Genomics Platform"/>
            <consortium name="The Broad Institute Genome Sequencing Center for Infectious Disease"/>
            <person name="Wu L."/>
            <person name="Ma J."/>
        </authorList>
    </citation>
    <scope>NUCLEOTIDE SEQUENCE [LARGE SCALE GENOMIC DNA]</scope>
    <source>
        <strain evidence="5">CGMCC 1.16444</strain>
    </source>
</reference>
<dbReference type="Pfam" id="PF16220">
    <property type="entry name" value="DUF4880"/>
    <property type="match status" value="1"/>
</dbReference>
<dbReference type="PANTHER" id="PTHR30273">
    <property type="entry name" value="PERIPLASMIC SIGNAL SENSOR AND SIGMA FACTOR ACTIVATOR FECR-RELATED"/>
    <property type="match status" value="1"/>
</dbReference>
<dbReference type="RefSeq" id="WP_162799543.1">
    <property type="nucleotide sequence ID" value="NZ_JBHSJF010000001.1"/>
</dbReference>
<evidence type="ECO:0000259" key="2">
    <source>
        <dbReference type="Pfam" id="PF04773"/>
    </source>
</evidence>
<dbReference type="Proteomes" id="UP001595796">
    <property type="component" value="Unassembled WGS sequence"/>
</dbReference>
<evidence type="ECO:0000313" key="5">
    <source>
        <dbReference type="Proteomes" id="UP001595796"/>
    </source>
</evidence>
<feature type="domain" description="FecR protein" evidence="2">
    <location>
        <begin position="118"/>
        <end position="207"/>
    </location>
</feature>
<proteinExistence type="predicted"/>
<organism evidence="4 5">
    <name type="scientific">Flaviflagellibacter deserti</name>
    <dbReference type="NCBI Taxonomy" id="2267266"/>
    <lineage>
        <taxon>Bacteria</taxon>
        <taxon>Pseudomonadati</taxon>
        <taxon>Pseudomonadota</taxon>
        <taxon>Alphaproteobacteria</taxon>
        <taxon>Hyphomicrobiales</taxon>
        <taxon>Flaviflagellibacter</taxon>
    </lineage>
</organism>
<accession>A0ABV9YYE4</accession>
<dbReference type="InterPro" id="IPR012373">
    <property type="entry name" value="Ferrdict_sens_TM"/>
</dbReference>
<dbReference type="Gene3D" id="2.60.120.1440">
    <property type="match status" value="1"/>
</dbReference>
<dbReference type="Pfam" id="PF04773">
    <property type="entry name" value="FecR"/>
    <property type="match status" value="1"/>
</dbReference>
<sequence length="321" mass="35377">MTRQTQREDDDALFAEANAWLFRLKADDASDADRAEFSSWLAHDERHEQAWRDVLQLMESLKEPARAYAARPHRAADRTAGSRGTRRFRATVGGLAAACLAAVIVVQGPAFLDRWGADYVTLSGERRAVVLADGTRVEMNSDTALDLDFESGERRVDVRRGEAFFTIAADPRAFVVIANGAEIRDIGTAFSVRNDNRAEVVVEDGLVDVSREDGKAPVRVAAGQKVAFGNGRISSAFEADPKTALAWRDGQIVFSQERLADVVAELNRYRAGRIFILNPRIADLRVSGTFEIDRPETVPQALRSVLGIGAREITPFLVLLH</sequence>
<keyword evidence="1" id="KW-1133">Transmembrane helix</keyword>
<dbReference type="InterPro" id="IPR032623">
    <property type="entry name" value="FecR_N"/>
</dbReference>
<evidence type="ECO:0000313" key="4">
    <source>
        <dbReference type="EMBL" id="MFC5066415.1"/>
    </source>
</evidence>
<dbReference type="Gene3D" id="3.55.50.30">
    <property type="match status" value="1"/>
</dbReference>
<dbReference type="InterPro" id="IPR006860">
    <property type="entry name" value="FecR"/>
</dbReference>